<gene>
    <name evidence="1" type="ORF">E4K67_17300</name>
</gene>
<dbReference type="OrthoDB" id="9879042at2"/>
<proteinExistence type="predicted"/>
<evidence type="ECO:0000313" key="2">
    <source>
        <dbReference type="Proteomes" id="UP000298460"/>
    </source>
</evidence>
<protein>
    <submittedName>
        <fullName evidence="1">Uncharacterized protein</fullName>
    </submittedName>
</protein>
<evidence type="ECO:0000313" key="1">
    <source>
        <dbReference type="EMBL" id="TGE36856.1"/>
    </source>
</evidence>
<comment type="caution">
    <text evidence="1">The sequence shown here is derived from an EMBL/GenBank/DDBJ whole genome shotgun (WGS) entry which is preliminary data.</text>
</comment>
<dbReference type="Proteomes" id="UP000298460">
    <property type="component" value="Unassembled WGS sequence"/>
</dbReference>
<dbReference type="RefSeq" id="WP_135548905.1">
    <property type="nucleotide sequence ID" value="NZ_SPQQ01000006.1"/>
</dbReference>
<name>A0A4Z0R5E1_9FIRM</name>
<accession>A0A4Z0R5E1</accession>
<sequence length="84" mass="9318">MKFITVNNEVGTGVNLQKMYDDLGIYIESLEAQRAAIGANPNICTHPLSLQEKTDFEGGKSITHCKHCRRVIHAVGFDCVSERP</sequence>
<organism evidence="1 2">
    <name type="scientific">Desulfosporosinus fructosivorans</name>
    <dbReference type="NCBI Taxonomy" id="2018669"/>
    <lineage>
        <taxon>Bacteria</taxon>
        <taxon>Bacillati</taxon>
        <taxon>Bacillota</taxon>
        <taxon>Clostridia</taxon>
        <taxon>Eubacteriales</taxon>
        <taxon>Desulfitobacteriaceae</taxon>
        <taxon>Desulfosporosinus</taxon>
    </lineage>
</organism>
<keyword evidence="2" id="KW-1185">Reference proteome</keyword>
<dbReference type="EMBL" id="SPQQ01000006">
    <property type="protein sequence ID" value="TGE36856.1"/>
    <property type="molecule type" value="Genomic_DNA"/>
</dbReference>
<dbReference type="AlphaFoldDB" id="A0A4Z0R5E1"/>
<reference evidence="1 2" key="1">
    <citation type="submission" date="2019-03" db="EMBL/GenBank/DDBJ databases">
        <title>Draft Genome Sequence of Desulfosporosinus fructosivorans Strain 63.6F, Isolated from Marine Sediment in the Baltic Sea.</title>
        <authorList>
            <person name="Hausmann B."/>
            <person name="Vandieken V."/>
            <person name="Pjevac P."/>
            <person name="Schreck K."/>
            <person name="Herbold C.W."/>
            <person name="Loy A."/>
        </authorList>
    </citation>
    <scope>NUCLEOTIDE SEQUENCE [LARGE SCALE GENOMIC DNA]</scope>
    <source>
        <strain evidence="1 2">63.6F</strain>
    </source>
</reference>